<dbReference type="VEuPathDB" id="ToxoDB:ETH_00002170"/>
<evidence type="ECO:0000313" key="3">
    <source>
        <dbReference type="EMBL" id="CDJ45558.1"/>
    </source>
</evidence>
<dbReference type="SUPFAM" id="SSF55797">
    <property type="entry name" value="PR-1-like"/>
    <property type="match status" value="1"/>
</dbReference>
<dbReference type="RefSeq" id="XP_013236304.1">
    <property type="nucleotide sequence ID" value="XM_013380850.1"/>
</dbReference>
<accession>U6L8N1</accession>
<feature type="compositionally biased region" description="Basic and acidic residues" evidence="1">
    <location>
        <begin position="365"/>
        <end position="377"/>
    </location>
</feature>
<evidence type="ECO:0000256" key="1">
    <source>
        <dbReference type="SAM" id="MobiDB-lite"/>
    </source>
</evidence>
<dbReference type="InterPro" id="IPR014044">
    <property type="entry name" value="CAP_dom"/>
</dbReference>
<protein>
    <recommendedName>
        <fullName evidence="2">SCP domain-containing protein</fullName>
    </recommendedName>
</protein>
<dbReference type="PROSITE" id="PS01009">
    <property type="entry name" value="CRISP_1"/>
    <property type="match status" value="1"/>
</dbReference>
<dbReference type="SMART" id="SM00198">
    <property type="entry name" value="SCP"/>
    <property type="match status" value="1"/>
</dbReference>
<feature type="region of interest" description="Disordered" evidence="1">
    <location>
        <begin position="365"/>
        <end position="386"/>
    </location>
</feature>
<feature type="domain" description="SCP" evidence="2">
    <location>
        <begin position="147"/>
        <end position="321"/>
    </location>
</feature>
<dbReference type="OMA" id="WATEGNC"/>
<dbReference type="Gene3D" id="3.40.33.10">
    <property type="entry name" value="CAP"/>
    <property type="match status" value="1"/>
</dbReference>
<name>U6L8N1_EIMTE</name>
<organism evidence="3 4">
    <name type="scientific">Eimeria tenella</name>
    <name type="common">Coccidian parasite</name>
    <dbReference type="NCBI Taxonomy" id="5802"/>
    <lineage>
        <taxon>Eukaryota</taxon>
        <taxon>Sar</taxon>
        <taxon>Alveolata</taxon>
        <taxon>Apicomplexa</taxon>
        <taxon>Conoidasida</taxon>
        <taxon>Coccidia</taxon>
        <taxon>Eucoccidiorida</taxon>
        <taxon>Eimeriorina</taxon>
        <taxon>Eimeriidae</taxon>
        <taxon>Eimeria</taxon>
    </lineage>
</organism>
<dbReference type="OrthoDB" id="337038at2759"/>
<dbReference type="PANTHER" id="PTHR10334">
    <property type="entry name" value="CYSTEINE-RICH SECRETORY PROTEIN-RELATED"/>
    <property type="match status" value="1"/>
</dbReference>
<reference evidence="3" key="2">
    <citation type="submission" date="2013-10" db="EMBL/GenBank/DDBJ databases">
        <authorList>
            <person name="Aslett M."/>
        </authorList>
    </citation>
    <scope>NUCLEOTIDE SEQUENCE [LARGE SCALE GENOMIC DNA]</scope>
    <source>
        <strain evidence="3">Houghton</strain>
    </source>
</reference>
<gene>
    <name evidence="3" type="ORF">ETH_00002170</name>
</gene>
<dbReference type="InterPro" id="IPR035940">
    <property type="entry name" value="CAP_sf"/>
</dbReference>
<dbReference type="Proteomes" id="UP000030747">
    <property type="component" value="Unassembled WGS sequence"/>
</dbReference>
<proteinExistence type="predicted"/>
<reference evidence="3" key="1">
    <citation type="submission" date="2013-10" db="EMBL/GenBank/DDBJ databases">
        <title>Genomic analysis of the causative agents of coccidiosis in chickens.</title>
        <authorList>
            <person name="Reid A.J."/>
            <person name="Blake D."/>
            <person name="Billington K."/>
            <person name="Browne H."/>
            <person name="Dunn M."/>
            <person name="Hung S."/>
            <person name="Kawahara F."/>
            <person name="Miranda-Saavedra D."/>
            <person name="Mourier T."/>
            <person name="Nagra H."/>
            <person name="Otto T.D."/>
            <person name="Rawlings N."/>
            <person name="Sanchez A."/>
            <person name="Sanders M."/>
            <person name="Subramaniam C."/>
            <person name="Tay Y."/>
            <person name="Dear P."/>
            <person name="Doerig C."/>
            <person name="Gruber A."/>
            <person name="Parkinson J."/>
            <person name="Shirley M."/>
            <person name="Wan K.L."/>
            <person name="Berriman M."/>
            <person name="Tomley F."/>
            <person name="Pain A."/>
        </authorList>
    </citation>
    <scope>NUCLEOTIDE SEQUENCE [LARGE SCALE GENOMIC DNA]</scope>
    <source>
        <strain evidence="3">Houghton</strain>
    </source>
</reference>
<evidence type="ECO:0000259" key="2">
    <source>
        <dbReference type="SMART" id="SM00198"/>
    </source>
</evidence>
<dbReference type="GO" id="GO:0005576">
    <property type="term" value="C:extracellular region"/>
    <property type="evidence" value="ECO:0007669"/>
    <property type="project" value="InterPro"/>
</dbReference>
<dbReference type="AlphaFoldDB" id="U6L8N1"/>
<sequence>METNWSSCSTSCGHGKRMKLTRARKGASSCLTLAKTEICLSSLGCKSGEEFFSAIEGEAPGLPEGSKEDLGRRIMKTISILHTGTKSCFIYDTGLTQRAYGTEGLVGAFGAGLQLRIVQKFDPKKGSCEGKLESQGVVRQERMTMDKFREVMLEGHNAVRRQHSLPGLKWNDLLAANMLKYLQHQNLLQECRMEHSPHEARELPNMKQGIGENLWTGCTVGPLPTDIPSSWASEAGCYRFGKVGNPCTGVMGPKCSTEFHAHGLMTGHYTAVAWQHSQQFGCAYVVCSRSCSGGRPLLLAGCQYNPSEPQLHAAPSGNIIGQRPFELSVAKKMHAIYPQLLPEAPENPEQLQQCERFRREMELKNPKVHLAEKEQQKKQQQQAASK</sequence>
<keyword evidence="4" id="KW-1185">Reference proteome</keyword>
<dbReference type="EMBL" id="HG678366">
    <property type="protein sequence ID" value="CDJ45558.1"/>
    <property type="molecule type" value="Genomic_DNA"/>
</dbReference>
<dbReference type="InterPro" id="IPR001283">
    <property type="entry name" value="CRISP-related"/>
</dbReference>
<dbReference type="VEuPathDB" id="ToxoDB:ETH2_1139500"/>
<dbReference type="Pfam" id="PF00188">
    <property type="entry name" value="CAP"/>
    <property type="match status" value="1"/>
</dbReference>
<dbReference type="GeneID" id="25249649"/>
<dbReference type="InterPro" id="IPR018244">
    <property type="entry name" value="Allrgn_V5/Tpx1_CS"/>
</dbReference>
<evidence type="ECO:0000313" key="4">
    <source>
        <dbReference type="Proteomes" id="UP000030747"/>
    </source>
</evidence>